<dbReference type="KEGG" id="ipu:108279355"/>
<reference evidence="3" key="1">
    <citation type="journal article" date="2016" name="Nat. Commun.">
        <title>The channel catfish genome sequence provides insights into the evolution of scale formation in teleosts.</title>
        <authorList>
            <person name="Liu Z."/>
            <person name="Liu S."/>
            <person name="Yao J."/>
            <person name="Bao L."/>
            <person name="Zhang J."/>
            <person name="Li Y."/>
            <person name="Jiang C."/>
            <person name="Sun L."/>
            <person name="Wang R."/>
            <person name="Zhang Y."/>
            <person name="Zhou T."/>
            <person name="Zeng Q."/>
            <person name="Fu Q."/>
            <person name="Gao S."/>
            <person name="Li N."/>
            <person name="Koren S."/>
            <person name="Jiang Y."/>
            <person name="Zimin A."/>
            <person name="Xu P."/>
            <person name="Phillippy A.M."/>
            <person name="Geng X."/>
            <person name="Song L."/>
            <person name="Sun F."/>
            <person name="Li C."/>
            <person name="Wang X."/>
            <person name="Chen A."/>
            <person name="Jin Y."/>
            <person name="Yuan Z."/>
            <person name="Yang Y."/>
            <person name="Tan S."/>
            <person name="Peatman E."/>
            <person name="Lu J."/>
            <person name="Qin Z."/>
            <person name="Dunham R."/>
            <person name="Li Z."/>
            <person name="Sonstegard T."/>
            <person name="Feng J."/>
            <person name="Danzmann R.G."/>
            <person name="Schroeder S."/>
            <person name="Scheffler B."/>
            <person name="Duke M.V."/>
            <person name="Ballard L."/>
            <person name="Kucuktas H."/>
            <person name="Kaltenboeck L."/>
            <person name="Liu H."/>
            <person name="Armbruster J."/>
            <person name="Xie Y."/>
            <person name="Kirby M.L."/>
            <person name="Tian Y."/>
            <person name="Flanagan M.E."/>
            <person name="Mu W."/>
            <person name="Waldbieser G.C."/>
        </authorList>
    </citation>
    <scope>NUCLEOTIDE SEQUENCE [LARGE SCALE GENOMIC DNA]</scope>
    <source>
        <strain evidence="3">SDA103</strain>
    </source>
</reference>
<name>A0A2D0T2K5_ICTPU</name>
<dbReference type="CTD" id="100136858"/>
<organism evidence="3 4">
    <name type="scientific">Ictalurus punctatus</name>
    <name type="common">Channel catfish</name>
    <name type="synonym">Silurus punctatus</name>
    <dbReference type="NCBI Taxonomy" id="7998"/>
    <lineage>
        <taxon>Eukaryota</taxon>
        <taxon>Metazoa</taxon>
        <taxon>Chordata</taxon>
        <taxon>Craniata</taxon>
        <taxon>Vertebrata</taxon>
        <taxon>Euteleostomi</taxon>
        <taxon>Actinopterygii</taxon>
        <taxon>Neopterygii</taxon>
        <taxon>Teleostei</taxon>
        <taxon>Ostariophysi</taxon>
        <taxon>Siluriformes</taxon>
        <taxon>Ictaluridae</taxon>
        <taxon>Ictalurus</taxon>
    </lineage>
</organism>
<dbReference type="GO" id="GO:0043114">
    <property type="term" value="P:regulation of vascular permeability"/>
    <property type="evidence" value="ECO:0007669"/>
    <property type="project" value="TreeGrafter"/>
</dbReference>
<dbReference type="PANTHER" id="PTHR21687:SF5">
    <property type="entry name" value="PLASMALEMMA VESICLE-ASSOCIATED PROTEIN"/>
    <property type="match status" value="1"/>
</dbReference>
<feature type="coiled-coil region" evidence="1">
    <location>
        <begin position="70"/>
        <end position="97"/>
    </location>
</feature>
<dbReference type="GeneID" id="108279355"/>
<protein>
    <submittedName>
        <fullName evidence="4">Plasmalemma vesicle associated protein a isoform X1</fullName>
    </submittedName>
</protein>
<dbReference type="Pfam" id="PF06637">
    <property type="entry name" value="PV-1"/>
    <property type="match status" value="1"/>
</dbReference>
<feature type="coiled-coil region" evidence="1">
    <location>
        <begin position="325"/>
        <end position="384"/>
    </location>
</feature>
<keyword evidence="2" id="KW-0472">Membrane</keyword>
<proteinExistence type="predicted"/>
<evidence type="ECO:0000256" key="2">
    <source>
        <dbReference type="SAM" id="Phobius"/>
    </source>
</evidence>
<feature type="coiled-coil region" evidence="1">
    <location>
        <begin position="172"/>
        <end position="220"/>
    </location>
</feature>
<dbReference type="RefSeq" id="XP_017349041.1">
    <property type="nucleotide sequence ID" value="XM_017493552.3"/>
</dbReference>
<reference evidence="4" key="2">
    <citation type="submission" date="2025-08" db="UniProtKB">
        <authorList>
            <consortium name="RefSeq"/>
        </authorList>
    </citation>
    <scope>IDENTIFICATION</scope>
    <source>
        <tissue evidence="4">Blood</tissue>
    </source>
</reference>
<dbReference type="PANTHER" id="PTHR21687">
    <property type="entry name" value="PLASMALEMMA VESICLE-ASSOCIATED PROTEIN"/>
    <property type="match status" value="1"/>
</dbReference>
<dbReference type="OrthoDB" id="8828676at2759"/>
<gene>
    <name evidence="4" type="primary">plvapa</name>
</gene>
<keyword evidence="1" id="KW-0175">Coiled coil</keyword>
<evidence type="ECO:0000313" key="3">
    <source>
        <dbReference type="Proteomes" id="UP000221080"/>
    </source>
</evidence>
<evidence type="ECO:0000313" key="4">
    <source>
        <dbReference type="RefSeq" id="XP_017349041.1"/>
    </source>
</evidence>
<keyword evidence="2" id="KW-0812">Transmembrane</keyword>
<sequence>MYNTGYKSGYSEAKLGWSAKKMHRPEEKGCGYYMKMIFFFSSLIQSLIIVSLVLFLVYGQPEQTIEEKRVQDLEKSYNKLSMEKTALQDKEKNLTKQLNLTLTAKTAVEKDLKILRDLAKNSSININLLQTKLNLCETDKRTVVNTICPPSTYAERCAFMLQRSDEIVKLVKVNFTEQMATMKRNLENSNKEKLQYHLQVIELRRNKNSLEETLKNYEKSCKEDFVNSLQGIPNVTREFLKKVDELFMKHESFQLTCDKQSTKLEDIRVNCSSLSREVENKLQTYLDKVGSQVSSILGANAKYQTQNKLLTEDAAWCKRNLSATVEENQKVLKQTQLKYDEETEKLLLKVRHLSVNSELQENLLSVKEIDIKMLNENVKNLNASLTICKTTQKFAGRSTAFQWPSSQMNGLGTIGQNSLGLANAGSSGTSQLGRAGLVGSTGFNSAGSSGTSLIKTSAFGAGTRHKSLSTCESFNDMQKQTEGTRDQCKDQTCIWNIIIVYTTVLLTSPIRIFRR</sequence>
<accession>A0A2D0T2K5</accession>
<dbReference type="Proteomes" id="UP000221080">
    <property type="component" value="Chromosome 18"/>
</dbReference>
<dbReference type="GO" id="GO:0002693">
    <property type="term" value="P:positive regulation of cellular extravasation"/>
    <property type="evidence" value="ECO:0007669"/>
    <property type="project" value="TreeGrafter"/>
</dbReference>
<dbReference type="InterPro" id="IPR009538">
    <property type="entry name" value="PV-1"/>
</dbReference>
<feature type="transmembrane region" description="Helical" evidence="2">
    <location>
        <begin position="32"/>
        <end position="58"/>
    </location>
</feature>
<evidence type="ECO:0000256" key="1">
    <source>
        <dbReference type="SAM" id="Coils"/>
    </source>
</evidence>
<keyword evidence="2" id="KW-1133">Transmembrane helix</keyword>
<keyword evidence="3" id="KW-1185">Reference proteome</keyword>
<dbReference type="AlphaFoldDB" id="A0A2D0T2K5"/>